<keyword evidence="7 10" id="KW-0460">Magnesium</keyword>
<comment type="similarity">
    <text evidence="10">Belongs to the ApbE family.</text>
</comment>
<keyword evidence="13" id="KW-0812">Transmembrane</keyword>
<feature type="binding site" evidence="11">
    <location>
        <position position="222"/>
    </location>
    <ligand>
        <name>Mg(2+)</name>
        <dbReference type="ChEBI" id="CHEBI:18420"/>
    </ligand>
</feature>
<evidence type="ECO:0000256" key="13">
    <source>
        <dbReference type="SAM" id="Phobius"/>
    </source>
</evidence>
<dbReference type="GO" id="GO:0046872">
    <property type="term" value="F:metal ion binding"/>
    <property type="evidence" value="ECO:0007669"/>
    <property type="project" value="UniProtKB-UniRule"/>
</dbReference>
<dbReference type="EC" id="2.7.1.180" evidence="1 10"/>
<evidence type="ECO:0000256" key="9">
    <source>
        <dbReference type="ARBA" id="ARBA00048540"/>
    </source>
</evidence>
<keyword evidence="6 10" id="KW-0274">FAD</keyword>
<keyword evidence="5 10" id="KW-0479">Metal-binding</keyword>
<evidence type="ECO:0000256" key="4">
    <source>
        <dbReference type="ARBA" id="ARBA00022679"/>
    </source>
</evidence>
<dbReference type="EMBL" id="FOIM01000019">
    <property type="protein sequence ID" value="SET92174.1"/>
    <property type="molecule type" value="Genomic_DNA"/>
</dbReference>
<evidence type="ECO:0000256" key="8">
    <source>
        <dbReference type="ARBA" id="ARBA00031306"/>
    </source>
</evidence>
<keyword evidence="4 10" id="KW-0808">Transferase</keyword>
<organism evidence="14 15">
    <name type="scientific">Enterocloster lavalensis</name>
    <dbReference type="NCBI Taxonomy" id="460384"/>
    <lineage>
        <taxon>Bacteria</taxon>
        <taxon>Bacillati</taxon>
        <taxon>Bacillota</taxon>
        <taxon>Clostridia</taxon>
        <taxon>Lachnospirales</taxon>
        <taxon>Lachnospiraceae</taxon>
        <taxon>Enterocloster</taxon>
    </lineage>
</organism>
<evidence type="ECO:0000313" key="15">
    <source>
        <dbReference type="Proteomes" id="UP000198508"/>
    </source>
</evidence>
<feature type="transmembrane region" description="Helical" evidence="13">
    <location>
        <begin position="49"/>
        <end position="70"/>
    </location>
</feature>
<protein>
    <recommendedName>
        <fullName evidence="2 10">FAD:protein FMN transferase</fullName>
        <ecNumber evidence="1 10">2.7.1.180</ecNumber>
    </recommendedName>
    <alternativeName>
        <fullName evidence="8 10">Flavin transferase</fullName>
    </alternativeName>
</protein>
<dbReference type="STRING" id="460384.SAMN05216313_11993"/>
<feature type="region of interest" description="Disordered" evidence="12">
    <location>
        <begin position="1"/>
        <end position="21"/>
    </location>
</feature>
<proteinExistence type="inferred from homology"/>
<evidence type="ECO:0000256" key="7">
    <source>
        <dbReference type="ARBA" id="ARBA00022842"/>
    </source>
</evidence>
<dbReference type="Proteomes" id="UP000198508">
    <property type="component" value="Unassembled WGS sequence"/>
</dbReference>
<keyword evidence="3 10" id="KW-0285">Flavoprotein</keyword>
<comment type="catalytic activity">
    <reaction evidence="9 10">
        <text>L-threonyl-[protein] + FAD = FMN-L-threonyl-[protein] + AMP + H(+)</text>
        <dbReference type="Rhea" id="RHEA:36847"/>
        <dbReference type="Rhea" id="RHEA-COMP:11060"/>
        <dbReference type="Rhea" id="RHEA-COMP:11061"/>
        <dbReference type="ChEBI" id="CHEBI:15378"/>
        <dbReference type="ChEBI" id="CHEBI:30013"/>
        <dbReference type="ChEBI" id="CHEBI:57692"/>
        <dbReference type="ChEBI" id="CHEBI:74257"/>
        <dbReference type="ChEBI" id="CHEBI:456215"/>
        <dbReference type="EC" id="2.7.1.180"/>
    </reaction>
</comment>
<evidence type="ECO:0000256" key="10">
    <source>
        <dbReference type="PIRNR" id="PIRNR006268"/>
    </source>
</evidence>
<dbReference type="InterPro" id="IPR003374">
    <property type="entry name" value="ApbE-like_sf"/>
</dbReference>
<dbReference type="PIRSF" id="PIRSF006268">
    <property type="entry name" value="ApbE"/>
    <property type="match status" value="1"/>
</dbReference>
<evidence type="ECO:0000256" key="5">
    <source>
        <dbReference type="ARBA" id="ARBA00022723"/>
    </source>
</evidence>
<dbReference type="PANTHER" id="PTHR30040:SF2">
    <property type="entry name" value="FAD:PROTEIN FMN TRANSFERASE"/>
    <property type="match status" value="1"/>
</dbReference>
<dbReference type="AlphaFoldDB" id="A0A1I0I6C5"/>
<name>A0A1I0I6C5_9FIRM</name>
<sequence>MVANGLLSAGNIPRTERKTQPGPVPGLTFVIANARMVPMMKNIKFGRRMAAWISGILIGTACLTGCAHGGGTPLSQSSFLLDTFVTVTIYGSRHIFPQKNQDILQGSMDLCKSYEDLLSTTRDTSEIYKINHREPGTRSMTVSEDTARVIERGLEYGRMSGGAFDITVEPLSSLWDFKSNDPQIPDRAEIEKDLHMVDYRAIRVEDCQVLFDRDDTRIDLGAIAKGFIADRLKEYLEENGVTSAVINLGGNVLCLGERPDGEPFKIGLQKPFADHQEAVAALNIRDMSVVSSGVYERHFVKDGVNYHHILNPRTGFPYENGLVQVSIISKESVDGDGLSTTCFALGLDRGIELLDSLDDVYGIFMTEDGELHYSRGARDFLE</sequence>
<dbReference type="SUPFAM" id="SSF143631">
    <property type="entry name" value="ApbE-like"/>
    <property type="match status" value="1"/>
</dbReference>
<evidence type="ECO:0000313" key="14">
    <source>
        <dbReference type="EMBL" id="SET92174.1"/>
    </source>
</evidence>
<feature type="binding site" evidence="11">
    <location>
        <position position="336"/>
    </location>
    <ligand>
        <name>Mg(2+)</name>
        <dbReference type="ChEBI" id="CHEBI:18420"/>
    </ligand>
</feature>
<reference evidence="15" key="1">
    <citation type="submission" date="2016-10" db="EMBL/GenBank/DDBJ databases">
        <authorList>
            <person name="Varghese N."/>
            <person name="Submissions S."/>
        </authorList>
    </citation>
    <scope>NUCLEOTIDE SEQUENCE [LARGE SCALE GENOMIC DNA]</scope>
    <source>
        <strain evidence="15">NLAE-zl-G277</strain>
    </source>
</reference>
<dbReference type="PANTHER" id="PTHR30040">
    <property type="entry name" value="THIAMINE BIOSYNTHESIS LIPOPROTEIN APBE"/>
    <property type="match status" value="1"/>
</dbReference>
<accession>A0A1I0I6C5</accession>
<evidence type="ECO:0000256" key="12">
    <source>
        <dbReference type="SAM" id="MobiDB-lite"/>
    </source>
</evidence>
<keyword evidence="15" id="KW-1185">Reference proteome</keyword>
<dbReference type="Gene3D" id="3.10.520.10">
    <property type="entry name" value="ApbE-like domains"/>
    <property type="match status" value="1"/>
</dbReference>
<comment type="cofactor">
    <cofactor evidence="11">
        <name>Mg(2+)</name>
        <dbReference type="ChEBI" id="CHEBI:18420"/>
    </cofactor>
    <cofactor evidence="11">
        <name>Mn(2+)</name>
        <dbReference type="ChEBI" id="CHEBI:29035"/>
    </cofactor>
    <text evidence="11">Magnesium. Can also use manganese.</text>
</comment>
<keyword evidence="14" id="KW-0449">Lipoprotein</keyword>
<dbReference type="InterPro" id="IPR024932">
    <property type="entry name" value="ApbE"/>
</dbReference>
<dbReference type="GO" id="GO:0016740">
    <property type="term" value="F:transferase activity"/>
    <property type="evidence" value="ECO:0007669"/>
    <property type="project" value="UniProtKB-UniRule"/>
</dbReference>
<evidence type="ECO:0000256" key="1">
    <source>
        <dbReference type="ARBA" id="ARBA00011955"/>
    </source>
</evidence>
<gene>
    <name evidence="14" type="ORF">SAMN05216313_11993</name>
</gene>
<feature type="binding site" evidence="11">
    <location>
        <position position="340"/>
    </location>
    <ligand>
        <name>Mg(2+)</name>
        <dbReference type="ChEBI" id="CHEBI:18420"/>
    </ligand>
</feature>
<evidence type="ECO:0000256" key="3">
    <source>
        <dbReference type="ARBA" id="ARBA00022630"/>
    </source>
</evidence>
<evidence type="ECO:0000256" key="6">
    <source>
        <dbReference type="ARBA" id="ARBA00022827"/>
    </source>
</evidence>
<keyword evidence="13" id="KW-1133">Transmembrane helix</keyword>
<keyword evidence="13" id="KW-0472">Membrane</keyword>
<evidence type="ECO:0000256" key="11">
    <source>
        <dbReference type="PIRSR" id="PIRSR006268-2"/>
    </source>
</evidence>
<dbReference type="Pfam" id="PF02424">
    <property type="entry name" value="ApbE"/>
    <property type="match status" value="1"/>
</dbReference>
<evidence type="ECO:0000256" key="2">
    <source>
        <dbReference type="ARBA" id="ARBA00016337"/>
    </source>
</evidence>